<evidence type="ECO:0000256" key="17">
    <source>
        <dbReference type="ARBA" id="ARBA00023136"/>
    </source>
</evidence>
<keyword evidence="7 20" id="KW-0813">Transport</keyword>
<dbReference type="GO" id="GO:0046872">
    <property type="term" value="F:metal ion binding"/>
    <property type="evidence" value="ECO:0007669"/>
    <property type="project" value="UniProtKB-KW"/>
</dbReference>
<evidence type="ECO:0000256" key="16">
    <source>
        <dbReference type="ARBA" id="ARBA00023014"/>
    </source>
</evidence>
<evidence type="ECO:0000256" key="13">
    <source>
        <dbReference type="ARBA" id="ARBA00022982"/>
    </source>
</evidence>
<keyword evidence="17 20" id="KW-0472">Membrane</keyword>
<keyword evidence="13 20" id="KW-0249">Electron transport</keyword>
<keyword evidence="15" id="KW-0408">Iron</keyword>
<dbReference type="CDD" id="cd03470">
    <property type="entry name" value="Rieske_cytochrome_bc1"/>
    <property type="match status" value="1"/>
</dbReference>
<evidence type="ECO:0000256" key="4">
    <source>
        <dbReference type="ARBA" id="ARBA00011649"/>
    </source>
</evidence>
<evidence type="ECO:0000313" key="24">
    <source>
        <dbReference type="Proteomes" id="UP000199305"/>
    </source>
</evidence>
<dbReference type="Gene3D" id="1.20.5.510">
    <property type="entry name" value="Single helix bin"/>
    <property type="match status" value="1"/>
</dbReference>
<dbReference type="Gene3D" id="2.102.10.10">
    <property type="entry name" value="Rieske [2Fe-2S] iron-sulphur domain"/>
    <property type="match status" value="1"/>
</dbReference>
<evidence type="ECO:0000256" key="20">
    <source>
        <dbReference type="RuleBase" id="RU004494"/>
    </source>
</evidence>
<dbReference type="NCBIfam" id="TIGR01416">
    <property type="entry name" value="Rieske_proteo"/>
    <property type="match status" value="1"/>
</dbReference>
<dbReference type="EMBL" id="FNFH01000001">
    <property type="protein sequence ID" value="SDJ65163.1"/>
    <property type="molecule type" value="Genomic_DNA"/>
</dbReference>
<feature type="transmembrane region" description="Helical" evidence="20">
    <location>
        <begin position="12"/>
        <end position="34"/>
    </location>
</feature>
<evidence type="ECO:0000256" key="2">
    <source>
        <dbReference type="ARBA" id="ARBA00004162"/>
    </source>
</evidence>
<evidence type="ECO:0000256" key="10">
    <source>
        <dbReference type="ARBA" id="ARBA00022714"/>
    </source>
</evidence>
<dbReference type="EC" id="7.1.1.8" evidence="5 20"/>
<dbReference type="PROSITE" id="PS51296">
    <property type="entry name" value="RIESKE"/>
    <property type="match status" value="1"/>
</dbReference>
<dbReference type="GO" id="GO:0005886">
    <property type="term" value="C:plasma membrane"/>
    <property type="evidence" value="ECO:0007669"/>
    <property type="project" value="UniProtKB-SubCell"/>
</dbReference>
<evidence type="ECO:0000256" key="8">
    <source>
        <dbReference type="ARBA" id="ARBA00022475"/>
    </source>
</evidence>
<dbReference type="InterPro" id="IPR006317">
    <property type="entry name" value="Ubiquinol_cyt_c_Rdtase_Fe-S-su"/>
</dbReference>
<keyword evidence="18" id="KW-1015">Disulfide bond</keyword>
<gene>
    <name evidence="23" type="ORF">SAMN05216212_0560</name>
</gene>
<keyword evidence="11" id="KW-0479">Metal-binding</keyword>
<dbReference type="RefSeq" id="WP_091507763.1">
    <property type="nucleotide sequence ID" value="NZ_FNFH01000001.1"/>
</dbReference>
<dbReference type="SUPFAM" id="SSF50022">
    <property type="entry name" value="ISP domain"/>
    <property type="match status" value="1"/>
</dbReference>
<dbReference type="InterPro" id="IPR006311">
    <property type="entry name" value="TAT_signal"/>
</dbReference>
<evidence type="ECO:0000256" key="9">
    <source>
        <dbReference type="ARBA" id="ARBA00022692"/>
    </source>
</evidence>
<dbReference type="Proteomes" id="UP000199305">
    <property type="component" value="Unassembled WGS sequence"/>
</dbReference>
<dbReference type="OrthoDB" id="9767869at2"/>
<dbReference type="GO" id="GO:0051537">
    <property type="term" value="F:2 iron, 2 sulfur cluster binding"/>
    <property type="evidence" value="ECO:0007669"/>
    <property type="project" value="UniProtKB-KW"/>
</dbReference>
<comment type="cofactor">
    <cofactor evidence="20">
        <name>[2Fe-2S] cluster</name>
        <dbReference type="ChEBI" id="CHEBI:190135"/>
    </cofactor>
    <text evidence="20">Binds 1 [2Fe-2S] cluster per subunit.</text>
</comment>
<keyword evidence="16" id="KW-0411">Iron-sulfur</keyword>
<evidence type="ECO:0000256" key="15">
    <source>
        <dbReference type="ARBA" id="ARBA00023004"/>
    </source>
</evidence>
<sequence>MSDDGVNKGRRRFLTAATTVVGGAGAVGIAVPFVKSWNPSAKAKAAGAPVKYNVSKLEPGQMVTVEWRGKPVYVVRRSEEALENLEKVVPQLRDPESEESIQPGYVDPSYRSIKPHLLVLVGLCTHLGCAPMYRPEVGAADLGGADWQGGFFCPCHGSKYDMAGRVYTGVPAPTNLDVPPYSYETDDVIVIGVDQEGSA</sequence>
<dbReference type="Pfam" id="PF10399">
    <property type="entry name" value="UCR_Fe-S_N"/>
    <property type="match status" value="1"/>
</dbReference>
<evidence type="ECO:0000313" key="23">
    <source>
        <dbReference type="EMBL" id="SDJ65163.1"/>
    </source>
</evidence>
<dbReference type="InterPro" id="IPR019470">
    <property type="entry name" value="Ubiq_cytC_Rdtase_Fe-S_su_TAT"/>
</dbReference>
<comment type="miscellaneous">
    <text evidence="20">The Rieske protein is a high potential 2Fe-2S protein.</text>
</comment>
<evidence type="ECO:0000256" key="12">
    <source>
        <dbReference type="ARBA" id="ARBA00022967"/>
    </source>
</evidence>
<keyword evidence="14 20" id="KW-1133">Transmembrane helix</keyword>
<keyword evidence="9 20" id="KW-0812">Transmembrane</keyword>
<keyword evidence="8" id="KW-1003">Cell membrane</keyword>
<evidence type="ECO:0000256" key="21">
    <source>
        <dbReference type="RuleBase" id="RU004497"/>
    </source>
</evidence>
<evidence type="ECO:0000256" key="11">
    <source>
        <dbReference type="ARBA" id="ARBA00022723"/>
    </source>
</evidence>
<name>A0A1G8VGK9_9GAMM</name>
<accession>A0A1G8VGK9</accession>
<evidence type="ECO:0000256" key="18">
    <source>
        <dbReference type="ARBA" id="ARBA00023157"/>
    </source>
</evidence>
<dbReference type="PANTHER" id="PTHR10134">
    <property type="entry name" value="CYTOCHROME B-C1 COMPLEX SUBUNIT RIESKE, MITOCHONDRIAL"/>
    <property type="match status" value="1"/>
</dbReference>
<dbReference type="InterPro" id="IPR014349">
    <property type="entry name" value="Rieske_Fe-S_prot"/>
</dbReference>
<dbReference type="InterPro" id="IPR017941">
    <property type="entry name" value="Rieske_2Fe-2S"/>
</dbReference>
<comment type="similarity">
    <text evidence="3">Belongs to the Rieske iron-sulfur protein family.</text>
</comment>
<dbReference type="PROSITE" id="PS51318">
    <property type="entry name" value="TAT"/>
    <property type="match status" value="1"/>
</dbReference>
<feature type="domain" description="Rieske" evidence="22">
    <location>
        <begin position="110"/>
        <end position="190"/>
    </location>
</feature>
<evidence type="ECO:0000256" key="6">
    <source>
        <dbReference type="ARBA" id="ARBA00019816"/>
    </source>
</evidence>
<keyword evidence="24" id="KW-1185">Reference proteome</keyword>
<keyword evidence="10" id="KW-0001">2Fe-2S</keyword>
<comment type="subcellular location">
    <subcellularLocation>
        <location evidence="2">Cell membrane</location>
        <topology evidence="2">Single-pass membrane protein</topology>
    </subcellularLocation>
</comment>
<comment type="subunit">
    <text evidence="4 21">The main subunits of complex b-c1 are: cytochrome b, cytochrome c1 and the Rieske protein.</text>
</comment>
<dbReference type="GO" id="GO:0008121">
    <property type="term" value="F:quinol-cytochrome-c reductase activity"/>
    <property type="evidence" value="ECO:0007669"/>
    <property type="project" value="UniProtKB-EC"/>
</dbReference>
<organism evidence="23 24">
    <name type="scientific">Microbulbifer yueqingensis</name>
    <dbReference type="NCBI Taxonomy" id="658219"/>
    <lineage>
        <taxon>Bacteria</taxon>
        <taxon>Pseudomonadati</taxon>
        <taxon>Pseudomonadota</taxon>
        <taxon>Gammaproteobacteria</taxon>
        <taxon>Cellvibrionales</taxon>
        <taxon>Microbulbiferaceae</taxon>
        <taxon>Microbulbifer</taxon>
    </lineage>
</organism>
<evidence type="ECO:0000256" key="1">
    <source>
        <dbReference type="ARBA" id="ARBA00002444"/>
    </source>
</evidence>
<evidence type="ECO:0000256" key="7">
    <source>
        <dbReference type="ARBA" id="ARBA00022448"/>
    </source>
</evidence>
<dbReference type="InterPro" id="IPR036922">
    <property type="entry name" value="Rieske_2Fe-2S_sf"/>
</dbReference>
<dbReference type="InterPro" id="IPR005805">
    <property type="entry name" value="Rieske_Fe-S_prot_C"/>
</dbReference>
<dbReference type="Pfam" id="PF00355">
    <property type="entry name" value="Rieske"/>
    <property type="match status" value="1"/>
</dbReference>
<evidence type="ECO:0000256" key="5">
    <source>
        <dbReference type="ARBA" id="ARBA00012951"/>
    </source>
</evidence>
<protein>
    <recommendedName>
        <fullName evidence="6 20">Ubiquinol-cytochrome c reductase iron-sulfur subunit</fullName>
        <ecNumber evidence="5 20">7.1.1.8</ecNumber>
    </recommendedName>
</protein>
<evidence type="ECO:0000256" key="19">
    <source>
        <dbReference type="ARBA" id="ARBA00029351"/>
    </source>
</evidence>
<comment type="catalytic activity">
    <reaction evidence="19 20">
        <text>a quinol + 2 Fe(III)-[cytochrome c](out) = a quinone + 2 Fe(II)-[cytochrome c](out) + 2 H(+)(out)</text>
        <dbReference type="Rhea" id="RHEA:11484"/>
        <dbReference type="Rhea" id="RHEA-COMP:10350"/>
        <dbReference type="Rhea" id="RHEA-COMP:14399"/>
        <dbReference type="ChEBI" id="CHEBI:15378"/>
        <dbReference type="ChEBI" id="CHEBI:24646"/>
        <dbReference type="ChEBI" id="CHEBI:29033"/>
        <dbReference type="ChEBI" id="CHEBI:29034"/>
        <dbReference type="ChEBI" id="CHEBI:132124"/>
        <dbReference type="EC" id="7.1.1.8"/>
    </reaction>
</comment>
<comment type="function">
    <text evidence="1">Component of the ubiquinol-cytochrome c reductase complex (complex III or cytochrome b-c1 complex), which is a respiratory chain that generates an electrochemical potential coupled to ATP synthesis.</text>
</comment>
<dbReference type="AlphaFoldDB" id="A0A1G8VGK9"/>
<dbReference type="FunFam" id="1.20.5.510:FF:000003">
    <property type="entry name" value="Ubiquinol-cytochrome c reductase iron-sulfur subunit"/>
    <property type="match status" value="1"/>
</dbReference>
<dbReference type="STRING" id="658219.SAMN05216212_0560"/>
<keyword evidence="12" id="KW-1278">Translocase</keyword>
<evidence type="ECO:0000259" key="22">
    <source>
        <dbReference type="PROSITE" id="PS51296"/>
    </source>
</evidence>
<proteinExistence type="inferred from homology"/>
<reference evidence="24" key="1">
    <citation type="submission" date="2016-10" db="EMBL/GenBank/DDBJ databases">
        <authorList>
            <person name="Varghese N."/>
            <person name="Submissions S."/>
        </authorList>
    </citation>
    <scope>NUCLEOTIDE SEQUENCE [LARGE SCALE GENOMIC DNA]</scope>
    <source>
        <strain evidence="24">CGMCC 1.10658</strain>
    </source>
</reference>
<evidence type="ECO:0000256" key="3">
    <source>
        <dbReference type="ARBA" id="ARBA00010651"/>
    </source>
</evidence>
<dbReference type="PRINTS" id="PR00162">
    <property type="entry name" value="RIESKE"/>
</dbReference>
<evidence type="ECO:0000256" key="14">
    <source>
        <dbReference type="ARBA" id="ARBA00022989"/>
    </source>
</evidence>